<feature type="transmembrane region" description="Helical" evidence="1">
    <location>
        <begin position="78"/>
        <end position="100"/>
    </location>
</feature>
<dbReference type="GO" id="GO:0080120">
    <property type="term" value="P:CAAX-box protein maturation"/>
    <property type="evidence" value="ECO:0007669"/>
    <property type="project" value="UniProtKB-ARBA"/>
</dbReference>
<reference evidence="3 4" key="1">
    <citation type="submission" date="2018-09" db="EMBL/GenBank/DDBJ databases">
        <title>Murine metabolic-syndrome-specific gut microbial biobank.</title>
        <authorList>
            <person name="Liu C."/>
        </authorList>
    </citation>
    <scope>NUCLEOTIDE SEQUENCE [LARGE SCALE GENOMIC DNA]</scope>
    <source>
        <strain evidence="3 4">0.1xD8-82</strain>
    </source>
</reference>
<comment type="caution">
    <text evidence="3">The sequence shown here is derived from an EMBL/GenBank/DDBJ whole genome shotgun (WGS) entry which is preliminary data.</text>
</comment>
<dbReference type="AlphaFoldDB" id="A0A3A9AL28"/>
<evidence type="ECO:0000259" key="2">
    <source>
        <dbReference type="Pfam" id="PF02517"/>
    </source>
</evidence>
<keyword evidence="1" id="KW-0472">Membrane</keyword>
<protein>
    <submittedName>
        <fullName evidence="3">CPBP family intramembrane metalloprotease</fullName>
    </submittedName>
</protein>
<feature type="transmembrane region" description="Helical" evidence="1">
    <location>
        <begin position="9"/>
        <end position="28"/>
    </location>
</feature>
<dbReference type="GO" id="GO:0008237">
    <property type="term" value="F:metallopeptidase activity"/>
    <property type="evidence" value="ECO:0007669"/>
    <property type="project" value="UniProtKB-KW"/>
</dbReference>
<feature type="transmembrane region" description="Helical" evidence="1">
    <location>
        <begin position="40"/>
        <end position="58"/>
    </location>
</feature>
<keyword evidence="1" id="KW-0812">Transmembrane</keyword>
<dbReference type="PANTHER" id="PTHR35797">
    <property type="entry name" value="PROTEASE-RELATED"/>
    <property type="match status" value="1"/>
</dbReference>
<evidence type="ECO:0000313" key="3">
    <source>
        <dbReference type="EMBL" id="RKI87015.1"/>
    </source>
</evidence>
<dbReference type="Proteomes" id="UP000280696">
    <property type="component" value="Unassembled WGS sequence"/>
</dbReference>
<keyword evidence="1" id="KW-1133">Transmembrane helix</keyword>
<proteinExistence type="predicted"/>
<sequence>MILKNTKKYIWIFLLCCLPLSNILWYTAYSAGDESVSTSFVILTSFLPALTSLILCKISREGWENLMILPNIKKAWKIYLFAVAGALVMTYLNELLMYLMFRGEVSFQAGAFTLRGLGEIVGMTILGVLASVEMLGEELGWLGWLFPKLEKLHGTKDAMLLLALIRTIWHLGILIFLPHPLIGLCDLFLSNLLLQGFLVYLTKKSASLFPAAVVHAVTNLLPALVAYSDLFYQAHIVPMNEAGLLSAESVIY</sequence>
<name>A0A3A9AL28_9FIRM</name>
<feature type="transmembrane region" description="Helical" evidence="1">
    <location>
        <begin position="158"/>
        <end position="175"/>
    </location>
</feature>
<dbReference type="EMBL" id="RAYQ01000049">
    <property type="protein sequence ID" value="RKI87015.1"/>
    <property type="molecule type" value="Genomic_DNA"/>
</dbReference>
<organism evidence="3 4">
    <name type="scientific">Parablautia intestinalis</name>
    <dbReference type="NCBI Taxonomy" id="2320100"/>
    <lineage>
        <taxon>Bacteria</taxon>
        <taxon>Bacillati</taxon>
        <taxon>Bacillota</taxon>
        <taxon>Clostridia</taxon>
        <taxon>Lachnospirales</taxon>
        <taxon>Lachnospiraceae</taxon>
        <taxon>Parablautia</taxon>
    </lineage>
</organism>
<evidence type="ECO:0000313" key="4">
    <source>
        <dbReference type="Proteomes" id="UP000280696"/>
    </source>
</evidence>
<dbReference type="Pfam" id="PF02517">
    <property type="entry name" value="Rce1-like"/>
    <property type="match status" value="1"/>
</dbReference>
<keyword evidence="3" id="KW-0482">Metalloprotease</keyword>
<keyword evidence="4" id="KW-1185">Reference proteome</keyword>
<feature type="transmembrane region" description="Helical" evidence="1">
    <location>
        <begin position="208"/>
        <end position="227"/>
    </location>
</feature>
<accession>A0A3A9AL28</accession>
<dbReference type="InterPro" id="IPR042150">
    <property type="entry name" value="MmRce1-like"/>
</dbReference>
<evidence type="ECO:0000256" key="1">
    <source>
        <dbReference type="SAM" id="Phobius"/>
    </source>
</evidence>
<feature type="domain" description="CAAX prenyl protease 2/Lysostaphin resistance protein A-like" evidence="2">
    <location>
        <begin position="126"/>
        <end position="221"/>
    </location>
</feature>
<feature type="transmembrane region" description="Helical" evidence="1">
    <location>
        <begin position="120"/>
        <end position="146"/>
    </location>
</feature>
<dbReference type="PANTHER" id="PTHR35797:SF1">
    <property type="entry name" value="PROTEASE"/>
    <property type="match status" value="1"/>
</dbReference>
<dbReference type="GO" id="GO:0004175">
    <property type="term" value="F:endopeptidase activity"/>
    <property type="evidence" value="ECO:0007669"/>
    <property type="project" value="UniProtKB-ARBA"/>
</dbReference>
<dbReference type="InterPro" id="IPR003675">
    <property type="entry name" value="Rce1/LyrA-like_dom"/>
</dbReference>
<gene>
    <name evidence="3" type="ORF">D7V94_21755</name>
</gene>
<keyword evidence="3" id="KW-0378">Hydrolase</keyword>
<dbReference type="GO" id="GO:0006508">
    <property type="term" value="P:proteolysis"/>
    <property type="evidence" value="ECO:0007669"/>
    <property type="project" value="UniProtKB-KW"/>
</dbReference>
<keyword evidence="3" id="KW-0645">Protease</keyword>